<dbReference type="InterPro" id="IPR027443">
    <property type="entry name" value="IPNS-like_sf"/>
</dbReference>
<evidence type="ECO:0000256" key="1">
    <source>
        <dbReference type="RuleBase" id="RU003682"/>
    </source>
</evidence>
<feature type="domain" description="Fe2OG dioxygenase" evidence="3">
    <location>
        <begin position="202"/>
        <end position="324"/>
    </location>
</feature>
<keyword evidence="5" id="KW-1185">Reference proteome</keyword>
<gene>
    <name evidence="4" type="ORF">M413DRAFT_14753</name>
</gene>
<comment type="similarity">
    <text evidence="1">Belongs to the iron/ascorbate-dependent oxidoreductase family.</text>
</comment>
<keyword evidence="1" id="KW-0560">Oxidoreductase</keyword>
<dbReference type="AlphaFoldDB" id="A0A0C3BE64"/>
<name>A0A0C3BE64_HEBCY</name>
<organism evidence="4 5">
    <name type="scientific">Hebeloma cylindrosporum</name>
    <dbReference type="NCBI Taxonomy" id="76867"/>
    <lineage>
        <taxon>Eukaryota</taxon>
        <taxon>Fungi</taxon>
        <taxon>Dikarya</taxon>
        <taxon>Basidiomycota</taxon>
        <taxon>Agaricomycotina</taxon>
        <taxon>Agaricomycetes</taxon>
        <taxon>Agaricomycetidae</taxon>
        <taxon>Agaricales</taxon>
        <taxon>Agaricineae</taxon>
        <taxon>Hymenogastraceae</taxon>
        <taxon>Hebeloma</taxon>
    </lineage>
</organism>
<proteinExistence type="inferred from homology"/>
<evidence type="ECO:0000313" key="4">
    <source>
        <dbReference type="EMBL" id="KIM35080.1"/>
    </source>
</evidence>
<dbReference type="Pfam" id="PF14226">
    <property type="entry name" value="DIOX_N"/>
    <property type="match status" value="1"/>
</dbReference>
<dbReference type="OrthoDB" id="406156at2759"/>
<feature type="region of interest" description="Disordered" evidence="2">
    <location>
        <begin position="1"/>
        <end position="31"/>
    </location>
</feature>
<keyword evidence="1" id="KW-0408">Iron</keyword>
<reference evidence="5" key="2">
    <citation type="submission" date="2015-01" db="EMBL/GenBank/DDBJ databases">
        <title>Evolutionary Origins and Diversification of the Mycorrhizal Mutualists.</title>
        <authorList>
            <consortium name="DOE Joint Genome Institute"/>
            <consortium name="Mycorrhizal Genomics Consortium"/>
            <person name="Kohler A."/>
            <person name="Kuo A."/>
            <person name="Nagy L.G."/>
            <person name="Floudas D."/>
            <person name="Copeland A."/>
            <person name="Barry K.W."/>
            <person name="Cichocki N."/>
            <person name="Veneault-Fourrey C."/>
            <person name="LaButti K."/>
            <person name="Lindquist E.A."/>
            <person name="Lipzen A."/>
            <person name="Lundell T."/>
            <person name="Morin E."/>
            <person name="Murat C."/>
            <person name="Riley R."/>
            <person name="Ohm R."/>
            <person name="Sun H."/>
            <person name="Tunlid A."/>
            <person name="Henrissat B."/>
            <person name="Grigoriev I.V."/>
            <person name="Hibbett D.S."/>
            <person name="Martin F."/>
        </authorList>
    </citation>
    <scope>NUCLEOTIDE SEQUENCE [LARGE SCALE GENOMIC DNA]</scope>
    <source>
        <strain evidence="5">h7</strain>
    </source>
</reference>
<dbReference type="InterPro" id="IPR005123">
    <property type="entry name" value="Oxoglu/Fe-dep_dioxygenase_dom"/>
</dbReference>
<reference evidence="4 5" key="1">
    <citation type="submission" date="2014-04" db="EMBL/GenBank/DDBJ databases">
        <authorList>
            <consortium name="DOE Joint Genome Institute"/>
            <person name="Kuo A."/>
            <person name="Gay G."/>
            <person name="Dore J."/>
            <person name="Kohler A."/>
            <person name="Nagy L.G."/>
            <person name="Floudas D."/>
            <person name="Copeland A."/>
            <person name="Barry K.W."/>
            <person name="Cichocki N."/>
            <person name="Veneault-Fourrey C."/>
            <person name="LaButti K."/>
            <person name="Lindquist E.A."/>
            <person name="Lipzen A."/>
            <person name="Lundell T."/>
            <person name="Morin E."/>
            <person name="Murat C."/>
            <person name="Sun H."/>
            <person name="Tunlid A."/>
            <person name="Henrissat B."/>
            <person name="Grigoriev I.V."/>
            <person name="Hibbett D.S."/>
            <person name="Martin F."/>
            <person name="Nordberg H.P."/>
            <person name="Cantor M.N."/>
            <person name="Hua S.X."/>
        </authorList>
    </citation>
    <scope>NUCLEOTIDE SEQUENCE [LARGE SCALE GENOMIC DNA]</scope>
    <source>
        <strain evidence="5">h7</strain>
    </source>
</reference>
<dbReference type="Pfam" id="PF03171">
    <property type="entry name" value="2OG-FeII_Oxy"/>
    <property type="match status" value="1"/>
</dbReference>
<evidence type="ECO:0000313" key="5">
    <source>
        <dbReference type="Proteomes" id="UP000053424"/>
    </source>
</evidence>
<dbReference type="InterPro" id="IPR026992">
    <property type="entry name" value="DIOX_N"/>
</dbReference>
<dbReference type="InterPro" id="IPR050231">
    <property type="entry name" value="Iron_ascorbate_oxido_reductase"/>
</dbReference>
<evidence type="ECO:0000259" key="3">
    <source>
        <dbReference type="PROSITE" id="PS51471"/>
    </source>
</evidence>
<dbReference type="HOGENOM" id="CLU_045863_0_0_1"/>
<dbReference type="InterPro" id="IPR044861">
    <property type="entry name" value="IPNS-like_FE2OG_OXY"/>
</dbReference>
<dbReference type="Proteomes" id="UP000053424">
    <property type="component" value="Unassembled WGS sequence"/>
</dbReference>
<dbReference type="PROSITE" id="PS51471">
    <property type="entry name" value="FE2OG_OXY"/>
    <property type="match status" value="1"/>
</dbReference>
<keyword evidence="1" id="KW-0479">Metal-binding</keyword>
<dbReference type="GO" id="GO:0016491">
    <property type="term" value="F:oxidoreductase activity"/>
    <property type="evidence" value="ECO:0007669"/>
    <property type="project" value="UniProtKB-KW"/>
</dbReference>
<dbReference type="GO" id="GO:0046872">
    <property type="term" value="F:metal ion binding"/>
    <property type="evidence" value="ECO:0007669"/>
    <property type="project" value="UniProtKB-KW"/>
</dbReference>
<dbReference type="STRING" id="686832.A0A0C3BE64"/>
<evidence type="ECO:0000256" key="2">
    <source>
        <dbReference type="SAM" id="MobiDB-lite"/>
    </source>
</evidence>
<dbReference type="SUPFAM" id="SSF51197">
    <property type="entry name" value="Clavaminate synthase-like"/>
    <property type="match status" value="1"/>
</dbReference>
<protein>
    <recommendedName>
        <fullName evidence="3">Fe2OG dioxygenase domain-containing protein</fullName>
    </recommendedName>
</protein>
<dbReference type="PANTHER" id="PTHR47990">
    <property type="entry name" value="2-OXOGLUTARATE (2OG) AND FE(II)-DEPENDENT OXYGENASE SUPERFAMILY PROTEIN-RELATED"/>
    <property type="match status" value="1"/>
</dbReference>
<accession>A0A0C3BE64</accession>
<dbReference type="EMBL" id="KN831832">
    <property type="protein sequence ID" value="KIM35080.1"/>
    <property type="molecule type" value="Genomic_DNA"/>
</dbReference>
<sequence>MIRRLIPKTDIASPNLAAKVKRPPTGTMPPNHIAKPGRLATFTLPHEVVGNQSDIALGRKMVDTWRKDGIFQILSTPAQDETVRDAFKASKGYFSRPHEEKAKHVDDQSFSGYIASGEELTDGIADYSEIFTVTKDLPVTEPRVQMKWPCHGPCPWPYTNYATTMKKLMSHLGDSGEKLLKLTALGLGLDDPDALTSLTKDGWHHLRVLRFPQVDRTNGKGKAGRGIGSHTDYGLLVIAAQDDVGGLFVRRPIEGENLHNWEKSAAGFKENDRNWTYVPPVDRVFTVFPGDMMQYLTRDYLPSTPHKVGLNTRQRYAFAYFHEPNFNAVVKPLRDYDHLGASDQPGIHYGTHFTNMFMRNYPERITAKRVVAENRMAILDELRAKSGHGGSDATV</sequence>
<dbReference type="Gene3D" id="2.60.120.330">
    <property type="entry name" value="B-lactam Antibiotic, Isopenicillin N Synthase, Chain"/>
    <property type="match status" value="1"/>
</dbReference>